<reference evidence="2" key="1">
    <citation type="journal article" date="2015" name="Nature">
        <title>Complex archaea that bridge the gap between prokaryotes and eukaryotes.</title>
        <authorList>
            <person name="Spang A."/>
            <person name="Saw J.H."/>
            <person name="Jorgensen S.L."/>
            <person name="Zaremba-Niedzwiedzka K."/>
            <person name="Martijn J."/>
            <person name="Lind A.E."/>
            <person name="van Eijk R."/>
            <person name="Schleper C."/>
            <person name="Guy L."/>
            <person name="Ettema T.J."/>
        </authorList>
    </citation>
    <scope>NUCLEOTIDE SEQUENCE</scope>
</reference>
<feature type="compositionally biased region" description="Basic and acidic residues" evidence="1">
    <location>
        <begin position="214"/>
        <end position="247"/>
    </location>
</feature>
<feature type="region of interest" description="Disordered" evidence="1">
    <location>
        <begin position="212"/>
        <end position="247"/>
    </location>
</feature>
<protein>
    <submittedName>
        <fullName evidence="2">Uncharacterized protein</fullName>
    </submittedName>
</protein>
<dbReference type="EMBL" id="LAZR01006491">
    <property type="protein sequence ID" value="KKM91757.1"/>
    <property type="molecule type" value="Genomic_DNA"/>
</dbReference>
<proteinExistence type="predicted"/>
<accession>A0A0F9PEH3</accession>
<evidence type="ECO:0000313" key="2">
    <source>
        <dbReference type="EMBL" id="KKM91757.1"/>
    </source>
</evidence>
<dbReference type="AlphaFoldDB" id="A0A0F9PEH3"/>
<feature type="region of interest" description="Disordered" evidence="1">
    <location>
        <begin position="267"/>
        <end position="296"/>
    </location>
</feature>
<comment type="caution">
    <text evidence="2">The sequence shown here is derived from an EMBL/GenBank/DDBJ whole genome shotgun (WGS) entry which is preliminary data.</text>
</comment>
<sequence>MSALNLQYWSFEALKEFYYENVELIIEFCIIRRKELCGSRKAVFTRFITYGNDSLLQRTFENRHAVLVCVYNLVLKSEGLGFLRGFGIKDYQGKQLMGNPEYSSIINTGNDSERRKENKKVVKQKQIIFNKRKESKKMVNVKFGDLKKAIQALNEMDHIKENIRYVGVKKDVLVELFLEGVEACPEENEGTLSEEIKAMYNLLSDDEETLTEADISKQEDDNGNDRKTEEKEECSDFGKGHGKDKDKCGECKEEYPEDYDECKKLSKPKKTTGKKKTGKAKAKAKKVKEKKKDQEPKYTRRDAFLDAFKKGGTKSKLIEMSNEFYEKSGGKANVKVASNQVDRYLPAFDVLGILNTKGEGSDAIYSWKKK</sequence>
<evidence type="ECO:0000256" key="1">
    <source>
        <dbReference type="SAM" id="MobiDB-lite"/>
    </source>
</evidence>
<organism evidence="2">
    <name type="scientific">marine sediment metagenome</name>
    <dbReference type="NCBI Taxonomy" id="412755"/>
    <lineage>
        <taxon>unclassified sequences</taxon>
        <taxon>metagenomes</taxon>
        <taxon>ecological metagenomes</taxon>
    </lineage>
</organism>
<name>A0A0F9PEH3_9ZZZZ</name>
<gene>
    <name evidence="2" type="ORF">LCGC14_1225320</name>
</gene>
<feature type="compositionally biased region" description="Basic residues" evidence="1">
    <location>
        <begin position="267"/>
        <end position="289"/>
    </location>
</feature>